<evidence type="ECO:0000313" key="12">
    <source>
        <dbReference type="EMBL" id="RSL16321.1"/>
    </source>
</evidence>
<dbReference type="OrthoDB" id="9775140at2"/>
<keyword evidence="8" id="KW-0411">Iron-sulfur</keyword>
<dbReference type="NCBIfam" id="TIGR02177">
    <property type="entry name" value="PorB_KorB"/>
    <property type="match status" value="1"/>
</dbReference>
<name>A0A3R9QGZ1_9BACT</name>
<comment type="cofactor">
    <cofactor evidence="1">
        <name>Mg(2+)</name>
        <dbReference type="ChEBI" id="CHEBI:18420"/>
    </cofactor>
</comment>
<proteinExistence type="predicted"/>
<accession>A0A3R9QGZ1</accession>
<evidence type="ECO:0000259" key="10">
    <source>
        <dbReference type="Pfam" id="PF02775"/>
    </source>
</evidence>
<keyword evidence="6" id="KW-0560">Oxidoreductase</keyword>
<evidence type="ECO:0000256" key="9">
    <source>
        <dbReference type="ARBA" id="ARBA00023052"/>
    </source>
</evidence>
<organism evidence="12 13">
    <name type="scientific">Edaphobacter aggregans</name>
    <dbReference type="NCBI Taxonomy" id="570835"/>
    <lineage>
        <taxon>Bacteria</taxon>
        <taxon>Pseudomonadati</taxon>
        <taxon>Acidobacteriota</taxon>
        <taxon>Terriglobia</taxon>
        <taxon>Terriglobales</taxon>
        <taxon>Acidobacteriaceae</taxon>
        <taxon>Edaphobacter</taxon>
    </lineage>
</organism>
<dbReference type="Proteomes" id="UP000269669">
    <property type="component" value="Unassembled WGS sequence"/>
</dbReference>
<evidence type="ECO:0000256" key="3">
    <source>
        <dbReference type="ARBA" id="ARBA00001966"/>
    </source>
</evidence>
<dbReference type="PANTHER" id="PTHR48084:SF2">
    <property type="entry name" value="PYRUVATE FERREDOXIN_FLAVODOXIN OXIDOREDUCTASE, BETA SUBUNIT"/>
    <property type="match status" value="1"/>
</dbReference>
<evidence type="ECO:0000256" key="1">
    <source>
        <dbReference type="ARBA" id="ARBA00001946"/>
    </source>
</evidence>
<gene>
    <name evidence="12" type="ORF">EDE15_1833</name>
</gene>
<evidence type="ECO:0000256" key="2">
    <source>
        <dbReference type="ARBA" id="ARBA00001964"/>
    </source>
</evidence>
<evidence type="ECO:0000259" key="11">
    <source>
        <dbReference type="Pfam" id="PF12367"/>
    </source>
</evidence>
<dbReference type="InterPro" id="IPR029061">
    <property type="entry name" value="THDP-binding"/>
</dbReference>
<comment type="cofactor">
    <cofactor evidence="3">
        <name>[4Fe-4S] cluster</name>
        <dbReference type="ChEBI" id="CHEBI:49883"/>
    </cofactor>
</comment>
<dbReference type="CDD" id="cd03375">
    <property type="entry name" value="TPP_OGFOR"/>
    <property type="match status" value="1"/>
</dbReference>
<dbReference type="GO" id="GO:0016625">
    <property type="term" value="F:oxidoreductase activity, acting on the aldehyde or oxo group of donors, iron-sulfur protein as acceptor"/>
    <property type="evidence" value="ECO:0007669"/>
    <property type="project" value="UniProtKB-ARBA"/>
</dbReference>
<evidence type="ECO:0000256" key="6">
    <source>
        <dbReference type="ARBA" id="ARBA00023002"/>
    </source>
</evidence>
<feature type="domain" description="Pyruvate ferredoxin oxidoreductase beta subunit C-terminal" evidence="11">
    <location>
        <begin position="208"/>
        <end position="273"/>
    </location>
</feature>
<sequence>MATEAVLPKQMVMADFKGKVDPDWCPGCGDFGVLAAVQKALVELQIPKHEVATISGIGCSSNFPGFIDTYGMHTLHGRSLPVASGMKLANHAMTVLVTGGDGDGFGIGAGHFMHTMRRNIDLTYLVMDNQIYGLTTGQTSPTSRPGMKTKSMPFGNLEAPVNPISLALAAGATFVARGFSADQKHLTELIKRGIEHKGFSFIDIFSPCVTYNHDNTFQWFRPRVKKLEDNPAYDPTDWTGAMEKSLLWGEEIPIGLFFERTDVPTLHEAEPVLKPGPLVQQEIRIPADVAKSFIDELM</sequence>
<dbReference type="GO" id="GO:0030976">
    <property type="term" value="F:thiamine pyrophosphate binding"/>
    <property type="evidence" value="ECO:0007669"/>
    <property type="project" value="InterPro"/>
</dbReference>
<protein>
    <submittedName>
        <fullName evidence="12">2-oxoglutarate ferredoxin oxidoreductase subunit beta</fullName>
    </submittedName>
</protein>
<dbReference type="GO" id="GO:0045333">
    <property type="term" value="P:cellular respiration"/>
    <property type="evidence" value="ECO:0007669"/>
    <property type="project" value="UniProtKB-ARBA"/>
</dbReference>
<dbReference type="InterPro" id="IPR011896">
    <property type="entry name" value="OFOB"/>
</dbReference>
<comment type="caution">
    <text evidence="12">The sequence shown here is derived from an EMBL/GenBank/DDBJ whole genome shotgun (WGS) entry which is preliminary data.</text>
</comment>
<dbReference type="GO" id="GO:0044281">
    <property type="term" value="P:small molecule metabolic process"/>
    <property type="evidence" value="ECO:0007669"/>
    <property type="project" value="UniProtKB-ARBA"/>
</dbReference>
<dbReference type="InterPro" id="IPR051457">
    <property type="entry name" value="2-oxoacid:Fd_oxidoreductase"/>
</dbReference>
<dbReference type="AlphaFoldDB" id="A0A3R9QGZ1"/>
<reference evidence="12 13" key="1">
    <citation type="submission" date="2018-12" db="EMBL/GenBank/DDBJ databases">
        <title>Sequencing of bacterial isolates from soil warming experiment in Harvard Forest, Massachusetts, USA.</title>
        <authorList>
            <person name="Deangelis K."/>
        </authorList>
    </citation>
    <scope>NUCLEOTIDE SEQUENCE [LARGE SCALE GENOMIC DNA]</scope>
    <source>
        <strain evidence="12 13">EB153</strain>
    </source>
</reference>
<dbReference type="RefSeq" id="WP_125484947.1">
    <property type="nucleotide sequence ID" value="NZ_RSDW01000001.1"/>
</dbReference>
<evidence type="ECO:0000256" key="8">
    <source>
        <dbReference type="ARBA" id="ARBA00023014"/>
    </source>
</evidence>
<evidence type="ECO:0000256" key="4">
    <source>
        <dbReference type="ARBA" id="ARBA00022723"/>
    </source>
</evidence>
<comment type="cofactor">
    <cofactor evidence="2">
        <name>thiamine diphosphate</name>
        <dbReference type="ChEBI" id="CHEBI:58937"/>
    </cofactor>
</comment>
<feature type="domain" description="Thiamine pyrophosphate enzyme TPP-binding" evidence="10">
    <location>
        <begin position="58"/>
        <end position="204"/>
    </location>
</feature>
<keyword evidence="7" id="KW-0408">Iron</keyword>
<keyword evidence="13" id="KW-1185">Reference proteome</keyword>
<dbReference type="Pfam" id="PF12367">
    <property type="entry name" value="PFO_beta_C"/>
    <property type="match status" value="1"/>
</dbReference>
<dbReference type="GO" id="GO:0051536">
    <property type="term" value="F:iron-sulfur cluster binding"/>
    <property type="evidence" value="ECO:0007669"/>
    <property type="project" value="UniProtKB-KW"/>
</dbReference>
<dbReference type="InterPro" id="IPR032686">
    <property type="entry name" value="PFO_beta_C"/>
</dbReference>
<dbReference type="PANTHER" id="PTHR48084">
    <property type="entry name" value="2-OXOGLUTARATE OXIDOREDUCTASE SUBUNIT KORB-RELATED"/>
    <property type="match status" value="1"/>
</dbReference>
<keyword evidence="5" id="KW-0460">Magnesium</keyword>
<dbReference type="Pfam" id="PF02775">
    <property type="entry name" value="TPP_enzyme_C"/>
    <property type="match status" value="1"/>
</dbReference>
<dbReference type="Gene3D" id="3.40.50.970">
    <property type="match status" value="1"/>
</dbReference>
<evidence type="ECO:0000256" key="5">
    <source>
        <dbReference type="ARBA" id="ARBA00022842"/>
    </source>
</evidence>
<keyword evidence="4" id="KW-0479">Metal-binding</keyword>
<keyword evidence="9" id="KW-0786">Thiamine pyrophosphate</keyword>
<dbReference type="SUPFAM" id="SSF52518">
    <property type="entry name" value="Thiamin diphosphate-binding fold (THDP-binding)"/>
    <property type="match status" value="1"/>
</dbReference>
<dbReference type="GO" id="GO:0046872">
    <property type="term" value="F:metal ion binding"/>
    <property type="evidence" value="ECO:0007669"/>
    <property type="project" value="UniProtKB-KW"/>
</dbReference>
<evidence type="ECO:0000313" key="13">
    <source>
        <dbReference type="Proteomes" id="UP000269669"/>
    </source>
</evidence>
<dbReference type="EMBL" id="RSDW01000001">
    <property type="protein sequence ID" value="RSL16321.1"/>
    <property type="molecule type" value="Genomic_DNA"/>
</dbReference>
<dbReference type="InterPro" id="IPR011766">
    <property type="entry name" value="TPP_enzyme_TPP-bd"/>
</dbReference>
<evidence type="ECO:0000256" key="7">
    <source>
        <dbReference type="ARBA" id="ARBA00023004"/>
    </source>
</evidence>